<gene>
    <name evidence="1" type="ORF">H9746_08140</name>
</gene>
<dbReference type="Proteomes" id="UP000886808">
    <property type="component" value="Unassembled WGS sequence"/>
</dbReference>
<organism evidence="1 2">
    <name type="scientific">Candidatus Butyricicoccus avistercoris</name>
    <dbReference type="NCBI Taxonomy" id="2838518"/>
    <lineage>
        <taxon>Bacteria</taxon>
        <taxon>Bacillati</taxon>
        <taxon>Bacillota</taxon>
        <taxon>Clostridia</taxon>
        <taxon>Eubacteriales</taxon>
        <taxon>Butyricicoccaceae</taxon>
        <taxon>Butyricicoccus</taxon>
    </lineage>
</organism>
<reference evidence="1" key="1">
    <citation type="journal article" date="2021" name="PeerJ">
        <title>Extensive microbial diversity within the chicken gut microbiome revealed by metagenomics and culture.</title>
        <authorList>
            <person name="Gilroy R."/>
            <person name="Ravi A."/>
            <person name="Getino M."/>
            <person name="Pursley I."/>
            <person name="Horton D.L."/>
            <person name="Alikhan N.F."/>
            <person name="Baker D."/>
            <person name="Gharbi K."/>
            <person name="Hall N."/>
            <person name="Watson M."/>
            <person name="Adriaenssens E.M."/>
            <person name="Foster-Nyarko E."/>
            <person name="Jarju S."/>
            <person name="Secka A."/>
            <person name="Antonio M."/>
            <person name="Oren A."/>
            <person name="Chaudhuri R.R."/>
            <person name="La Ragione R."/>
            <person name="Hildebrand F."/>
            <person name="Pallen M.J."/>
        </authorList>
    </citation>
    <scope>NUCLEOTIDE SEQUENCE</scope>
    <source>
        <strain evidence="1">CHK193-4272</strain>
    </source>
</reference>
<name>A0A9D1TIW7_9FIRM</name>
<evidence type="ECO:0000313" key="2">
    <source>
        <dbReference type="Proteomes" id="UP000886808"/>
    </source>
</evidence>
<dbReference type="AlphaFoldDB" id="A0A9D1TIW7"/>
<proteinExistence type="predicted"/>
<evidence type="ECO:0000313" key="1">
    <source>
        <dbReference type="EMBL" id="HIV62791.1"/>
    </source>
</evidence>
<sequence length="91" mass="10285">MYNRYLEQFKPDEPEPIANINPVNEQKESAFCENTGSGLLDGLTKRMGKVKLDTDTLILIAIIWFILQENGETQIDTELLVVLGILLFMGL</sequence>
<comment type="caution">
    <text evidence="1">The sequence shown here is derived from an EMBL/GenBank/DDBJ whole genome shotgun (WGS) entry which is preliminary data.</text>
</comment>
<protein>
    <submittedName>
        <fullName evidence="1">Uncharacterized protein</fullName>
    </submittedName>
</protein>
<accession>A0A9D1TIW7</accession>
<reference evidence="1" key="2">
    <citation type="submission" date="2021-04" db="EMBL/GenBank/DDBJ databases">
        <authorList>
            <person name="Gilroy R."/>
        </authorList>
    </citation>
    <scope>NUCLEOTIDE SEQUENCE</scope>
    <source>
        <strain evidence="1">CHK193-4272</strain>
    </source>
</reference>
<dbReference type="EMBL" id="DXIE01000046">
    <property type="protein sequence ID" value="HIV62791.1"/>
    <property type="molecule type" value="Genomic_DNA"/>
</dbReference>